<name>A0A3A4NVG4_ABYX5</name>
<keyword evidence="3" id="KW-0489">Methyltransferase</keyword>
<dbReference type="SUPFAM" id="SSF53335">
    <property type="entry name" value="S-adenosyl-L-methionine-dependent methyltransferases"/>
    <property type="match status" value="1"/>
</dbReference>
<dbReference type="InterPro" id="IPR013216">
    <property type="entry name" value="Methyltransf_11"/>
</dbReference>
<evidence type="ECO:0000256" key="1">
    <source>
        <dbReference type="SAM" id="MobiDB-lite"/>
    </source>
</evidence>
<sequence>MQQLAHLQQDAGRHGRERRRDNRRGQNHRGGRSADFRPGARGRERQAHLRRIEPVHSLQLLEAGTDFLTEYLFGDSDLAGHRLKILAEVYADSTKAFVIGHVRRKPRLFFDVGCGPGYTTHLIANVLGCEQAVGLDNSEHFISLAQKSATDSVSFQLHDVTKIPFPAGPADLLFCRFLMTHLLDPQAALSRWATQVVPKGLLLIEEVETIMTANPIFTEYLQIVDAMLKAQNRMLYIGPSLDSIHPPGSLKKVRSTLNQLVVPTHQAALMFYLNIQTWKRQPFVRTNYYSSSIENLEKAMGILSAAKKDEIEIQWTLRQMVFESR</sequence>
<feature type="region of interest" description="Disordered" evidence="1">
    <location>
        <begin position="1"/>
        <end position="44"/>
    </location>
</feature>
<proteinExistence type="predicted"/>
<comment type="caution">
    <text evidence="3">The sequence shown here is derived from an EMBL/GenBank/DDBJ whole genome shotgun (WGS) entry which is preliminary data.</text>
</comment>
<dbReference type="CDD" id="cd02440">
    <property type="entry name" value="AdoMet_MTases"/>
    <property type="match status" value="1"/>
</dbReference>
<dbReference type="PANTHER" id="PTHR43861">
    <property type="entry name" value="TRANS-ACONITATE 2-METHYLTRANSFERASE-RELATED"/>
    <property type="match status" value="1"/>
</dbReference>
<evidence type="ECO:0000259" key="2">
    <source>
        <dbReference type="Pfam" id="PF08241"/>
    </source>
</evidence>
<evidence type="ECO:0000313" key="3">
    <source>
        <dbReference type="EMBL" id="RJP22555.1"/>
    </source>
</evidence>
<dbReference type="GO" id="GO:0008757">
    <property type="term" value="F:S-adenosylmethionine-dependent methyltransferase activity"/>
    <property type="evidence" value="ECO:0007669"/>
    <property type="project" value="InterPro"/>
</dbReference>
<gene>
    <name evidence="3" type="ORF">C4520_08080</name>
</gene>
<accession>A0A3A4NVG4</accession>
<dbReference type="Gene3D" id="3.40.50.150">
    <property type="entry name" value="Vaccinia Virus protein VP39"/>
    <property type="match status" value="1"/>
</dbReference>
<reference evidence="3 4" key="1">
    <citation type="journal article" date="2017" name="ISME J.">
        <title>Energy and carbon metabolisms in a deep terrestrial subsurface fluid microbial community.</title>
        <authorList>
            <person name="Momper L."/>
            <person name="Jungbluth S.P."/>
            <person name="Lee M.D."/>
            <person name="Amend J.P."/>
        </authorList>
    </citation>
    <scope>NUCLEOTIDE SEQUENCE [LARGE SCALE GENOMIC DNA]</scope>
    <source>
        <strain evidence="3">SURF_5</strain>
    </source>
</reference>
<dbReference type="GO" id="GO:0032259">
    <property type="term" value="P:methylation"/>
    <property type="evidence" value="ECO:0007669"/>
    <property type="project" value="UniProtKB-KW"/>
</dbReference>
<dbReference type="AlphaFoldDB" id="A0A3A4NVG4"/>
<feature type="domain" description="Methyltransferase type 11" evidence="2">
    <location>
        <begin position="111"/>
        <end position="204"/>
    </location>
</feature>
<dbReference type="Proteomes" id="UP000265882">
    <property type="component" value="Unassembled WGS sequence"/>
</dbReference>
<feature type="compositionally biased region" description="Basic and acidic residues" evidence="1">
    <location>
        <begin position="11"/>
        <end position="24"/>
    </location>
</feature>
<protein>
    <submittedName>
        <fullName evidence="3">Class I SAM-dependent methyltransferase</fullName>
    </submittedName>
</protein>
<dbReference type="Pfam" id="PF08241">
    <property type="entry name" value="Methyltransf_11"/>
    <property type="match status" value="1"/>
</dbReference>
<evidence type="ECO:0000313" key="4">
    <source>
        <dbReference type="Proteomes" id="UP000265882"/>
    </source>
</evidence>
<dbReference type="EMBL" id="QZKU01000056">
    <property type="protein sequence ID" value="RJP22555.1"/>
    <property type="molecule type" value="Genomic_DNA"/>
</dbReference>
<dbReference type="InterPro" id="IPR029063">
    <property type="entry name" value="SAM-dependent_MTases_sf"/>
</dbReference>
<organism evidence="3 4">
    <name type="scientific">Abyssobacteria bacterium (strain SURF_5)</name>
    <dbReference type="NCBI Taxonomy" id="2093360"/>
    <lineage>
        <taxon>Bacteria</taxon>
        <taxon>Pseudomonadati</taxon>
        <taxon>Candidatus Hydrogenedentota</taxon>
        <taxon>Candidatus Abyssobacteria</taxon>
    </lineage>
</organism>
<keyword evidence="3" id="KW-0808">Transferase</keyword>